<evidence type="ECO:0000313" key="6">
    <source>
        <dbReference type="Proteomes" id="UP000319976"/>
    </source>
</evidence>
<feature type="domain" description="Amine oxidase" evidence="4">
    <location>
        <begin position="14"/>
        <end position="454"/>
    </location>
</feature>
<name>A0A517T8T3_9PLAN</name>
<dbReference type="Gene3D" id="3.50.50.60">
    <property type="entry name" value="FAD/NAD(P)-binding domain"/>
    <property type="match status" value="2"/>
</dbReference>
<dbReference type="SUPFAM" id="SSF51905">
    <property type="entry name" value="FAD/NAD(P)-binding domain"/>
    <property type="match status" value="1"/>
</dbReference>
<dbReference type="PANTHER" id="PTHR43734:SF7">
    <property type="entry name" value="4,4'-DIAPONEUROSPORENE OXYGENASE"/>
    <property type="match status" value="1"/>
</dbReference>
<feature type="transmembrane region" description="Helical" evidence="3">
    <location>
        <begin position="7"/>
        <end position="25"/>
    </location>
</feature>
<dbReference type="Proteomes" id="UP000319976">
    <property type="component" value="Chromosome"/>
</dbReference>
<evidence type="ECO:0000256" key="1">
    <source>
        <dbReference type="ARBA" id="ARBA00006046"/>
    </source>
</evidence>
<organism evidence="5 6">
    <name type="scientific">Calycomorphotria hydatis</name>
    <dbReference type="NCBI Taxonomy" id="2528027"/>
    <lineage>
        <taxon>Bacteria</taxon>
        <taxon>Pseudomonadati</taxon>
        <taxon>Planctomycetota</taxon>
        <taxon>Planctomycetia</taxon>
        <taxon>Planctomycetales</taxon>
        <taxon>Planctomycetaceae</taxon>
        <taxon>Calycomorphotria</taxon>
    </lineage>
</organism>
<evidence type="ECO:0000259" key="4">
    <source>
        <dbReference type="Pfam" id="PF01593"/>
    </source>
</evidence>
<dbReference type="EMBL" id="CP036316">
    <property type="protein sequence ID" value="QDT64785.1"/>
    <property type="molecule type" value="Genomic_DNA"/>
</dbReference>
<evidence type="ECO:0000256" key="2">
    <source>
        <dbReference type="ARBA" id="ARBA00023002"/>
    </source>
</evidence>
<dbReference type="KEGG" id="chya:V22_20270"/>
<proteinExistence type="inferred from homology"/>
<dbReference type="RefSeq" id="WP_145262234.1">
    <property type="nucleotide sequence ID" value="NZ_CP036316.1"/>
</dbReference>
<evidence type="ECO:0000313" key="5">
    <source>
        <dbReference type="EMBL" id="QDT64785.1"/>
    </source>
</evidence>
<accession>A0A517T8T3</accession>
<dbReference type="OrthoDB" id="9814556at2"/>
<keyword evidence="3" id="KW-0472">Membrane</keyword>
<sequence>MSDRYDVIIIGAGLSGLAAGIRLAYYEKKVCVLERHYTIGGLNSFYRLRKKNHDVGLHAVTNWRPPGTKTGPLSKLLRQLRLKWEDFDLVPQNSSRIDFPSAKLSFTNDFTVLESEIAEKFPSQIDGFRRLTQFVNESDPFDESPEETSTRAVLKQYLSDPLLIDMLLCPVMFYGSATPHDLDYRQFVILFRALYQEGFGRPYAGVRPIMKAIVKQFRGLGGELLLRHGVKAINSHNGKTTGVTLDDGRVLEGDVVMSSAGAAETARLCGDSSEQKPEYRPGELSFLESISILNREPSAIDHNDAIVFFSLDDQFAYRQPAEPVDPRSGVICSPNNYQYDEPLEDGRIRLTCLANPEYWINADDETYYPAKEKALAEMTAAAASVIPDFRPYTVDTDIFSPRTVKKYTGHINGAVYGSPVKFRDGTTHVENLYLCGTDQGYLGIIGAMLSGVTVVNKHLLR</sequence>
<dbReference type="InterPro" id="IPR036188">
    <property type="entry name" value="FAD/NAD-bd_sf"/>
</dbReference>
<keyword evidence="6" id="KW-1185">Reference proteome</keyword>
<protein>
    <submittedName>
        <fullName evidence="5">Diapolycopene oxygenase</fullName>
        <ecNumber evidence="5">1.14.99.44</ecNumber>
    </submittedName>
</protein>
<keyword evidence="3" id="KW-0812">Transmembrane</keyword>
<dbReference type="AlphaFoldDB" id="A0A517T8T3"/>
<comment type="similarity">
    <text evidence="1">Belongs to the carotenoid/retinoid oxidoreductase family.</text>
</comment>
<reference evidence="5 6" key="1">
    <citation type="submission" date="2019-02" db="EMBL/GenBank/DDBJ databases">
        <title>Deep-cultivation of Planctomycetes and their phenomic and genomic characterization uncovers novel biology.</title>
        <authorList>
            <person name="Wiegand S."/>
            <person name="Jogler M."/>
            <person name="Boedeker C."/>
            <person name="Pinto D."/>
            <person name="Vollmers J."/>
            <person name="Rivas-Marin E."/>
            <person name="Kohn T."/>
            <person name="Peeters S.H."/>
            <person name="Heuer A."/>
            <person name="Rast P."/>
            <person name="Oberbeckmann S."/>
            <person name="Bunk B."/>
            <person name="Jeske O."/>
            <person name="Meyerdierks A."/>
            <person name="Storesund J.E."/>
            <person name="Kallscheuer N."/>
            <person name="Luecker S."/>
            <person name="Lage O.M."/>
            <person name="Pohl T."/>
            <person name="Merkel B.J."/>
            <person name="Hornburger P."/>
            <person name="Mueller R.-W."/>
            <person name="Bruemmer F."/>
            <person name="Labrenz M."/>
            <person name="Spormann A.M."/>
            <person name="Op den Camp H."/>
            <person name="Overmann J."/>
            <person name="Amann R."/>
            <person name="Jetten M.S.M."/>
            <person name="Mascher T."/>
            <person name="Medema M.H."/>
            <person name="Devos D.P."/>
            <person name="Kaster A.-K."/>
            <person name="Ovreas L."/>
            <person name="Rohde M."/>
            <person name="Galperin M.Y."/>
            <person name="Jogler C."/>
        </authorList>
    </citation>
    <scope>NUCLEOTIDE SEQUENCE [LARGE SCALE GENOMIC DNA]</scope>
    <source>
        <strain evidence="5 6">V22</strain>
    </source>
</reference>
<dbReference type="Pfam" id="PF01593">
    <property type="entry name" value="Amino_oxidase"/>
    <property type="match status" value="1"/>
</dbReference>
<dbReference type="InterPro" id="IPR002937">
    <property type="entry name" value="Amino_oxidase"/>
</dbReference>
<gene>
    <name evidence="5" type="primary">crtP_2</name>
    <name evidence="5" type="ORF">V22_20270</name>
</gene>
<dbReference type="GO" id="GO:0016491">
    <property type="term" value="F:oxidoreductase activity"/>
    <property type="evidence" value="ECO:0007669"/>
    <property type="project" value="UniProtKB-KW"/>
</dbReference>
<evidence type="ECO:0000256" key="3">
    <source>
        <dbReference type="SAM" id="Phobius"/>
    </source>
</evidence>
<dbReference type="EC" id="1.14.99.44" evidence="5"/>
<keyword evidence="3" id="KW-1133">Transmembrane helix</keyword>
<keyword evidence="2 5" id="KW-0560">Oxidoreductase</keyword>
<dbReference type="PANTHER" id="PTHR43734">
    <property type="entry name" value="PHYTOENE DESATURASE"/>
    <property type="match status" value="1"/>
</dbReference>